<dbReference type="RefSeq" id="XP_024700304.1">
    <property type="nucleotide sequence ID" value="XM_024853692.1"/>
</dbReference>
<keyword evidence="5" id="KW-1185">Reference proteome</keyword>
<dbReference type="InterPro" id="IPR020904">
    <property type="entry name" value="Sc_DH/Rdtase_CS"/>
</dbReference>
<evidence type="ECO:0000256" key="2">
    <source>
        <dbReference type="ARBA" id="ARBA00022857"/>
    </source>
</evidence>
<dbReference type="AlphaFoldDB" id="A0A2I2FWI7"/>
<dbReference type="PRINTS" id="PR00081">
    <property type="entry name" value="GDHRDH"/>
</dbReference>
<evidence type="ECO:0000313" key="5">
    <source>
        <dbReference type="Proteomes" id="UP000234275"/>
    </source>
</evidence>
<dbReference type="InterPro" id="IPR002347">
    <property type="entry name" value="SDR_fam"/>
</dbReference>
<dbReference type="VEuPathDB" id="FungiDB:P170DRAFT_479533"/>
<evidence type="ECO:0000256" key="1">
    <source>
        <dbReference type="ARBA" id="ARBA00006484"/>
    </source>
</evidence>
<evidence type="ECO:0000313" key="4">
    <source>
        <dbReference type="EMBL" id="PLB45002.1"/>
    </source>
</evidence>
<evidence type="ECO:0000256" key="3">
    <source>
        <dbReference type="ARBA" id="ARBA00023002"/>
    </source>
</evidence>
<keyword evidence="3" id="KW-0560">Oxidoreductase</keyword>
<dbReference type="PANTHER" id="PTHR43669:SF11">
    <property type="entry name" value="SHORT-CHAIN DEHYDROGENASE_OXIDOREDUCTASE"/>
    <property type="match status" value="1"/>
</dbReference>
<dbReference type="InterPro" id="IPR036291">
    <property type="entry name" value="NAD(P)-bd_dom_sf"/>
</dbReference>
<comment type="caution">
    <text evidence="4">The sequence shown here is derived from an EMBL/GenBank/DDBJ whole genome shotgun (WGS) entry which is preliminary data.</text>
</comment>
<comment type="similarity">
    <text evidence="1">Belongs to the short-chain dehydrogenases/reductases (SDR) family.</text>
</comment>
<dbReference type="PANTHER" id="PTHR43669">
    <property type="entry name" value="5-KETO-D-GLUCONATE 5-REDUCTASE"/>
    <property type="match status" value="1"/>
</dbReference>
<dbReference type="Gene3D" id="3.40.50.720">
    <property type="entry name" value="NAD(P)-binding Rossmann-like Domain"/>
    <property type="match status" value="1"/>
</dbReference>
<dbReference type="STRING" id="1392250.A0A2I2FWI7"/>
<protein>
    <submittedName>
        <fullName evidence="4">Short-chain dehydrogenase/oxidoreductase</fullName>
    </submittedName>
</protein>
<dbReference type="SUPFAM" id="SSF51735">
    <property type="entry name" value="NAD(P)-binding Rossmann-fold domains"/>
    <property type="match status" value="1"/>
</dbReference>
<sequence length="270" mass="29897">MSFEYKKVLVIGATSGIGQALAAKLVENGVSVIVSGRRQENLNEFVQKYGGDEKKVQAKVFDALKLDQIPQFASEVIASNPDLDCIFINSGIQRAFDFAAPESVDMDIFEQELTTNYTSAVHLTKAFLPHLQSQASKTAIAFTSSQMALVPMMRCPNYGASKAALHHFILALRTQVQSGPGDVKIVEIFPPAVQTELHDTKHQPDLKDGHLIGMPLEDFTDETWGKLCQGDDQIPVGPARGIFEAFEIKRQEMYHQMTELLSGLLKQFLR</sequence>
<dbReference type="GeneID" id="36561390"/>
<dbReference type="EMBL" id="MSFO01000008">
    <property type="protein sequence ID" value="PLB45002.1"/>
    <property type="molecule type" value="Genomic_DNA"/>
</dbReference>
<dbReference type="PROSITE" id="PS00061">
    <property type="entry name" value="ADH_SHORT"/>
    <property type="match status" value="1"/>
</dbReference>
<proteinExistence type="inferred from homology"/>
<gene>
    <name evidence="4" type="ORF">P170DRAFT_479533</name>
</gene>
<dbReference type="GO" id="GO:0016491">
    <property type="term" value="F:oxidoreductase activity"/>
    <property type="evidence" value="ECO:0007669"/>
    <property type="project" value="UniProtKB-KW"/>
</dbReference>
<name>A0A2I2FWI7_9EURO</name>
<accession>A0A2I2FWI7</accession>
<dbReference type="GO" id="GO:0044550">
    <property type="term" value="P:secondary metabolite biosynthetic process"/>
    <property type="evidence" value="ECO:0007669"/>
    <property type="project" value="UniProtKB-ARBA"/>
</dbReference>
<dbReference type="OrthoDB" id="37659at2759"/>
<keyword evidence="2" id="KW-0521">NADP</keyword>
<dbReference type="Pfam" id="PF00106">
    <property type="entry name" value="adh_short"/>
    <property type="match status" value="1"/>
</dbReference>
<reference evidence="4 5" key="1">
    <citation type="submission" date="2016-12" db="EMBL/GenBank/DDBJ databases">
        <title>The genomes of Aspergillus section Nigri reveals drivers in fungal speciation.</title>
        <authorList>
            <consortium name="DOE Joint Genome Institute"/>
            <person name="Vesth T.C."/>
            <person name="Nybo J."/>
            <person name="Theobald S."/>
            <person name="Brandl J."/>
            <person name="Frisvad J.C."/>
            <person name="Nielsen K.F."/>
            <person name="Lyhne E.K."/>
            <person name="Kogle M.E."/>
            <person name="Kuo A."/>
            <person name="Riley R."/>
            <person name="Clum A."/>
            <person name="Nolan M."/>
            <person name="Lipzen A."/>
            <person name="Salamov A."/>
            <person name="Henrissat B."/>
            <person name="Wiebenga A."/>
            <person name="De Vries R.P."/>
            <person name="Grigoriev I.V."/>
            <person name="Mortensen U.H."/>
            <person name="Andersen M.R."/>
            <person name="Baker S.E."/>
        </authorList>
    </citation>
    <scope>NUCLEOTIDE SEQUENCE [LARGE SCALE GENOMIC DNA]</scope>
    <source>
        <strain evidence="4 5">IBT 23096</strain>
    </source>
</reference>
<dbReference type="Proteomes" id="UP000234275">
    <property type="component" value="Unassembled WGS sequence"/>
</dbReference>
<organism evidence="4 5">
    <name type="scientific">Aspergillus steynii IBT 23096</name>
    <dbReference type="NCBI Taxonomy" id="1392250"/>
    <lineage>
        <taxon>Eukaryota</taxon>
        <taxon>Fungi</taxon>
        <taxon>Dikarya</taxon>
        <taxon>Ascomycota</taxon>
        <taxon>Pezizomycotina</taxon>
        <taxon>Eurotiomycetes</taxon>
        <taxon>Eurotiomycetidae</taxon>
        <taxon>Eurotiales</taxon>
        <taxon>Aspergillaceae</taxon>
        <taxon>Aspergillus</taxon>
        <taxon>Aspergillus subgen. Circumdati</taxon>
    </lineage>
</organism>